<keyword evidence="3" id="KW-1185">Reference proteome</keyword>
<evidence type="ECO:0000256" key="1">
    <source>
        <dbReference type="SAM" id="MobiDB-lite"/>
    </source>
</evidence>
<keyword evidence="2" id="KW-1133">Transmembrane helix</keyword>
<accession>A0A915DAZ4</accession>
<keyword evidence="2" id="KW-0472">Membrane</keyword>
<proteinExistence type="predicted"/>
<dbReference type="WBParaSite" id="jg17343">
    <property type="protein sequence ID" value="jg17343"/>
    <property type="gene ID" value="jg17343"/>
</dbReference>
<feature type="region of interest" description="Disordered" evidence="1">
    <location>
        <begin position="75"/>
        <end position="98"/>
    </location>
</feature>
<evidence type="ECO:0000313" key="3">
    <source>
        <dbReference type="Proteomes" id="UP000887574"/>
    </source>
</evidence>
<evidence type="ECO:0000313" key="4">
    <source>
        <dbReference type="WBParaSite" id="jg17343"/>
    </source>
</evidence>
<keyword evidence="2" id="KW-0812">Transmembrane</keyword>
<name>A0A915DAZ4_9BILA</name>
<evidence type="ECO:0000256" key="2">
    <source>
        <dbReference type="SAM" id="Phobius"/>
    </source>
</evidence>
<feature type="transmembrane region" description="Helical" evidence="2">
    <location>
        <begin position="153"/>
        <end position="174"/>
    </location>
</feature>
<sequence>MPARLMIGAGGVSMYPSIGGVSAVVSSTTNIIHPAGLVNGIVVVSEFNPSKHTVQQKEKEKKLVAALTSLSMEEQEESSFPQHSHSPTSATSGAEQPTSNLKRFHGATGLLEFVQRRRSSHDNHEEPYLEADDARFFDSRDYRCCCSIFHAKIGTFVFCTWIFHEIVLGTIYLLTQLENGGELTSRMALLLVCRFIQLPAIALLYVGCGGINATYFCLLLLFRSPWAPL</sequence>
<dbReference type="AlphaFoldDB" id="A0A915DAZ4"/>
<reference evidence="4" key="1">
    <citation type="submission" date="2022-11" db="UniProtKB">
        <authorList>
            <consortium name="WormBaseParasite"/>
        </authorList>
    </citation>
    <scope>IDENTIFICATION</scope>
</reference>
<dbReference type="Proteomes" id="UP000887574">
    <property type="component" value="Unplaced"/>
</dbReference>
<organism evidence="3 4">
    <name type="scientific">Ditylenchus dipsaci</name>
    <dbReference type="NCBI Taxonomy" id="166011"/>
    <lineage>
        <taxon>Eukaryota</taxon>
        <taxon>Metazoa</taxon>
        <taxon>Ecdysozoa</taxon>
        <taxon>Nematoda</taxon>
        <taxon>Chromadorea</taxon>
        <taxon>Rhabditida</taxon>
        <taxon>Tylenchina</taxon>
        <taxon>Tylenchomorpha</taxon>
        <taxon>Sphaerularioidea</taxon>
        <taxon>Anguinidae</taxon>
        <taxon>Anguininae</taxon>
        <taxon>Ditylenchus</taxon>
    </lineage>
</organism>
<feature type="transmembrane region" description="Helical" evidence="2">
    <location>
        <begin position="195"/>
        <end position="222"/>
    </location>
</feature>
<protein>
    <submittedName>
        <fullName evidence="4">Uncharacterized protein</fullName>
    </submittedName>
</protein>